<feature type="region of interest" description="Disordered" evidence="1">
    <location>
        <begin position="1"/>
        <end position="57"/>
    </location>
</feature>
<organism evidence="2 3">
    <name type="scientific">Acorus calamus</name>
    <name type="common">Sweet flag</name>
    <dbReference type="NCBI Taxonomy" id="4465"/>
    <lineage>
        <taxon>Eukaryota</taxon>
        <taxon>Viridiplantae</taxon>
        <taxon>Streptophyta</taxon>
        <taxon>Embryophyta</taxon>
        <taxon>Tracheophyta</taxon>
        <taxon>Spermatophyta</taxon>
        <taxon>Magnoliopsida</taxon>
        <taxon>Liliopsida</taxon>
        <taxon>Acoraceae</taxon>
        <taxon>Acorus</taxon>
    </lineage>
</organism>
<keyword evidence="3" id="KW-1185">Reference proteome</keyword>
<name>A0AAV9C399_ACOCL</name>
<sequence length="57" mass="5857">MSVNDVVASKDLQQARKLGRSGPGPFTSRHGPFSGWAGLGPGSGARPAQTRPVWAGP</sequence>
<reference evidence="2" key="2">
    <citation type="submission" date="2023-06" db="EMBL/GenBank/DDBJ databases">
        <authorList>
            <person name="Ma L."/>
            <person name="Liu K.-W."/>
            <person name="Li Z."/>
            <person name="Hsiao Y.-Y."/>
            <person name="Qi Y."/>
            <person name="Fu T."/>
            <person name="Tang G."/>
            <person name="Zhang D."/>
            <person name="Sun W.-H."/>
            <person name="Liu D.-K."/>
            <person name="Li Y."/>
            <person name="Chen G.-Z."/>
            <person name="Liu X.-D."/>
            <person name="Liao X.-Y."/>
            <person name="Jiang Y.-T."/>
            <person name="Yu X."/>
            <person name="Hao Y."/>
            <person name="Huang J."/>
            <person name="Zhao X.-W."/>
            <person name="Ke S."/>
            <person name="Chen Y.-Y."/>
            <person name="Wu W.-L."/>
            <person name="Hsu J.-L."/>
            <person name="Lin Y.-F."/>
            <person name="Huang M.-D."/>
            <person name="Li C.-Y."/>
            <person name="Huang L."/>
            <person name="Wang Z.-W."/>
            <person name="Zhao X."/>
            <person name="Zhong W.-Y."/>
            <person name="Peng D.-H."/>
            <person name="Ahmad S."/>
            <person name="Lan S."/>
            <person name="Zhang J.-S."/>
            <person name="Tsai W.-C."/>
            <person name="Van De Peer Y."/>
            <person name="Liu Z.-J."/>
        </authorList>
    </citation>
    <scope>NUCLEOTIDE SEQUENCE</scope>
    <source>
        <strain evidence="2">CP</strain>
        <tissue evidence="2">Leaves</tissue>
    </source>
</reference>
<dbReference type="Proteomes" id="UP001180020">
    <property type="component" value="Unassembled WGS sequence"/>
</dbReference>
<reference evidence="2" key="1">
    <citation type="journal article" date="2023" name="Nat. Commun.">
        <title>Diploid and tetraploid genomes of Acorus and the evolution of monocots.</title>
        <authorList>
            <person name="Ma L."/>
            <person name="Liu K.W."/>
            <person name="Li Z."/>
            <person name="Hsiao Y.Y."/>
            <person name="Qi Y."/>
            <person name="Fu T."/>
            <person name="Tang G.D."/>
            <person name="Zhang D."/>
            <person name="Sun W.H."/>
            <person name="Liu D.K."/>
            <person name="Li Y."/>
            <person name="Chen G.Z."/>
            <person name="Liu X.D."/>
            <person name="Liao X.Y."/>
            <person name="Jiang Y.T."/>
            <person name="Yu X."/>
            <person name="Hao Y."/>
            <person name="Huang J."/>
            <person name="Zhao X.W."/>
            <person name="Ke S."/>
            <person name="Chen Y.Y."/>
            <person name="Wu W.L."/>
            <person name="Hsu J.L."/>
            <person name="Lin Y.F."/>
            <person name="Huang M.D."/>
            <person name="Li C.Y."/>
            <person name="Huang L."/>
            <person name="Wang Z.W."/>
            <person name="Zhao X."/>
            <person name="Zhong W.Y."/>
            <person name="Peng D.H."/>
            <person name="Ahmad S."/>
            <person name="Lan S."/>
            <person name="Zhang J.S."/>
            <person name="Tsai W.C."/>
            <person name="Van de Peer Y."/>
            <person name="Liu Z.J."/>
        </authorList>
    </citation>
    <scope>NUCLEOTIDE SEQUENCE</scope>
    <source>
        <strain evidence="2">CP</strain>
    </source>
</reference>
<accession>A0AAV9C399</accession>
<dbReference type="AlphaFoldDB" id="A0AAV9C399"/>
<evidence type="ECO:0000313" key="3">
    <source>
        <dbReference type="Proteomes" id="UP001180020"/>
    </source>
</evidence>
<proteinExistence type="predicted"/>
<dbReference type="EMBL" id="JAUJYO010000022">
    <property type="protein sequence ID" value="KAK1282856.1"/>
    <property type="molecule type" value="Genomic_DNA"/>
</dbReference>
<evidence type="ECO:0000256" key="1">
    <source>
        <dbReference type="SAM" id="MobiDB-lite"/>
    </source>
</evidence>
<gene>
    <name evidence="2" type="ORF">QJS10_CPB22g01276</name>
</gene>
<evidence type="ECO:0000313" key="2">
    <source>
        <dbReference type="EMBL" id="KAK1282856.1"/>
    </source>
</evidence>
<comment type="caution">
    <text evidence="2">The sequence shown here is derived from an EMBL/GenBank/DDBJ whole genome shotgun (WGS) entry which is preliminary data.</text>
</comment>
<protein>
    <submittedName>
        <fullName evidence="2">Uncharacterized protein</fullName>
    </submittedName>
</protein>